<dbReference type="Pfam" id="PF12704">
    <property type="entry name" value="MacB_PCD"/>
    <property type="match status" value="1"/>
</dbReference>
<protein>
    <submittedName>
        <fullName evidence="10">Macrolide export permease protein</fullName>
    </submittedName>
</protein>
<feature type="transmembrane region" description="Helical" evidence="7">
    <location>
        <begin position="21"/>
        <end position="42"/>
    </location>
</feature>
<evidence type="ECO:0000256" key="1">
    <source>
        <dbReference type="ARBA" id="ARBA00004651"/>
    </source>
</evidence>
<evidence type="ECO:0000256" key="4">
    <source>
        <dbReference type="ARBA" id="ARBA00022989"/>
    </source>
</evidence>
<dbReference type="GO" id="GO:0022857">
    <property type="term" value="F:transmembrane transporter activity"/>
    <property type="evidence" value="ECO:0007669"/>
    <property type="project" value="TreeGrafter"/>
</dbReference>
<evidence type="ECO:0000256" key="2">
    <source>
        <dbReference type="ARBA" id="ARBA00022475"/>
    </source>
</evidence>
<dbReference type="GO" id="GO:0005886">
    <property type="term" value="C:plasma membrane"/>
    <property type="evidence" value="ECO:0007669"/>
    <property type="project" value="UniProtKB-SubCell"/>
</dbReference>
<organism evidence="10 11">
    <name type="scientific">Salinivirga cyanobacteriivorans</name>
    <dbReference type="NCBI Taxonomy" id="1307839"/>
    <lineage>
        <taxon>Bacteria</taxon>
        <taxon>Pseudomonadati</taxon>
        <taxon>Bacteroidota</taxon>
        <taxon>Bacteroidia</taxon>
        <taxon>Bacteroidales</taxon>
        <taxon>Salinivirgaceae</taxon>
        <taxon>Salinivirga</taxon>
    </lineage>
</organism>
<evidence type="ECO:0000313" key="10">
    <source>
        <dbReference type="EMBL" id="ALO14927.1"/>
    </source>
</evidence>
<dbReference type="PATRIC" id="fig|1307839.3.peg.1363"/>
<feature type="transmembrane region" description="Helical" evidence="7">
    <location>
        <begin position="373"/>
        <end position="393"/>
    </location>
</feature>
<sequence>MFDIDKWQEIFSTIRKNKLRTFLTAFSVAWGIFMLIILLGAGKGIQNAAMHNFKSDAVNSLWVYTGKTSKAHEGYQPGRNIRFTNKDFNETNRLNKEVIQSSSARLSVWSTDIQYGDELVGHRVYGVHPGTEELEQLAFEQGRFINKLDMKHFKKVVSISYKTRDALFKKNEDPIGKYIRLGDMPFKIIGVFKDQSERDNERVYVPIATAQKAFGEGNRIHNLAFTSENISIEQSVALEKDLRKQFAKRHHFDPEDDRAMYVNNNIENAKEIRSVFTGISLFVWLIGIGTIIAGIVGVSNIMLIVVKERTKEIGVRKAIGATPWSVINLVLLESITITTLAGYFGLVLGVGILELLSANMPNSEFFRNPEADFSVAVSATILLILSGAIAGLIPARKAAKIKPIVALRDE</sequence>
<accession>A0A0S2HXZ2</accession>
<evidence type="ECO:0000256" key="5">
    <source>
        <dbReference type="ARBA" id="ARBA00023136"/>
    </source>
</evidence>
<dbReference type="InterPro" id="IPR003838">
    <property type="entry name" value="ABC3_permease_C"/>
</dbReference>
<dbReference type="InterPro" id="IPR050250">
    <property type="entry name" value="Macrolide_Exporter_MacB"/>
</dbReference>
<dbReference type="Pfam" id="PF02687">
    <property type="entry name" value="FtsX"/>
    <property type="match status" value="1"/>
</dbReference>
<keyword evidence="2" id="KW-1003">Cell membrane</keyword>
<feature type="domain" description="ABC3 transporter permease C-terminal" evidence="8">
    <location>
        <begin position="285"/>
        <end position="403"/>
    </location>
</feature>
<keyword evidence="11" id="KW-1185">Reference proteome</keyword>
<evidence type="ECO:0000313" key="11">
    <source>
        <dbReference type="Proteomes" id="UP000064893"/>
    </source>
</evidence>
<evidence type="ECO:0000256" key="3">
    <source>
        <dbReference type="ARBA" id="ARBA00022692"/>
    </source>
</evidence>
<dbReference type="RefSeq" id="WP_057952438.1">
    <property type="nucleotide sequence ID" value="NZ_CP013118.1"/>
</dbReference>
<dbReference type="OrthoDB" id="9770036at2"/>
<feature type="transmembrane region" description="Helical" evidence="7">
    <location>
        <begin position="326"/>
        <end position="353"/>
    </location>
</feature>
<keyword evidence="4 7" id="KW-1133">Transmembrane helix</keyword>
<gene>
    <name evidence="10" type="ORF">L21SP5_01273</name>
</gene>
<dbReference type="KEGG" id="blq:L21SP5_01273"/>
<dbReference type="STRING" id="1307839.L21SP5_01273"/>
<dbReference type="AlphaFoldDB" id="A0A0S2HXZ2"/>
<proteinExistence type="inferred from homology"/>
<evidence type="ECO:0000259" key="9">
    <source>
        <dbReference type="Pfam" id="PF12704"/>
    </source>
</evidence>
<evidence type="ECO:0000259" key="8">
    <source>
        <dbReference type="Pfam" id="PF02687"/>
    </source>
</evidence>
<dbReference type="EMBL" id="CP013118">
    <property type="protein sequence ID" value="ALO14927.1"/>
    <property type="molecule type" value="Genomic_DNA"/>
</dbReference>
<dbReference type="PANTHER" id="PTHR30572">
    <property type="entry name" value="MEMBRANE COMPONENT OF TRANSPORTER-RELATED"/>
    <property type="match status" value="1"/>
</dbReference>
<reference evidence="10 11" key="1">
    <citation type="submission" date="2015-11" db="EMBL/GenBank/DDBJ databases">
        <title>Description and complete genome sequence of a novel strain predominating in hypersaline microbial mats and representing a new family of the Bacteriodetes phylum.</title>
        <authorList>
            <person name="Spring S."/>
            <person name="Bunk B."/>
            <person name="Sproer C."/>
            <person name="Klenk H.-P."/>
        </authorList>
    </citation>
    <scope>NUCLEOTIDE SEQUENCE [LARGE SCALE GENOMIC DNA]</scope>
    <source>
        <strain evidence="10 11">L21-Spi-D4</strain>
    </source>
</reference>
<feature type="transmembrane region" description="Helical" evidence="7">
    <location>
        <begin position="281"/>
        <end position="306"/>
    </location>
</feature>
<feature type="domain" description="MacB-like periplasmic core" evidence="9">
    <location>
        <begin position="21"/>
        <end position="224"/>
    </location>
</feature>
<comment type="similarity">
    <text evidence="6">Belongs to the ABC-4 integral membrane protein family.</text>
</comment>
<evidence type="ECO:0000256" key="6">
    <source>
        <dbReference type="ARBA" id="ARBA00038076"/>
    </source>
</evidence>
<keyword evidence="5 7" id="KW-0472">Membrane</keyword>
<dbReference type="InterPro" id="IPR025857">
    <property type="entry name" value="MacB_PCD"/>
</dbReference>
<keyword evidence="3 7" id="KW-0812">Transmembrane</keyword>
<comment type="subcellular location">
    <subcellularLocation>
        <location evidence="1">Cell membrane</location>
        <topology evidence="1">Multi-pass membrane protein</topology>
    </subcellularLocation>
</comment>
<evidence type="ECO:0000256" key="7">
    <source>
        <dbReference type="SAM" id="Phobius"/>
    </source>
</evidence>
<dbReference type="PANTHER" id="PTHR30572:SF4">
    <property type="entry name" value="ABC TRANSPORTER PERMEASE YTRF"/>
    <property type="match status" value="1"/>
</dbReference>
<dbReference type="Proteomes" id="UP000064893">
    <property type="component" value="Chromosome"/>
</dbReference>
<name>A0A0S2HXZ2_9BACT</name>